<name>A0A2T9Y3V7_9FUNG</name>
<protein>
    <submittedName>
        <fullName evidence="1">Uncharacterized protein</fullName>
    </submittedName>
</protein>
<dbReference type="Proteomes" id="UP000245383">
    <property type="component" value="Unassembled WGS sequence"/>
</dbReference>
<dbReference type="OrthoDB" id="2400069at2759"/>
<comment type="caution">
    <text evidence="1">The sequence shown here is derived from an EMBL/GenBank/DDBJ whole genome shotgun (WGS) entry which is preliminary data.</text>
</comment>
<organism evidence="1 2">
    <name type="scientific">Smittium simulii</name>
    <dbReference type="NCBI Taxonomy" id="133385"/>
    <lineage>
        <taxon>Eukaryota</taxon>
        <taxon>Fungi</taxon>
        <taxon>Fungi incertae sedis</taxon>
        <taxon>Zoopagomycota</taxon>
        <taxon>Kickxellomycotina</taxon>
        <taxon>Harpellomycetes</taxon>
        <taxon>Harpellales</taxon>
        <taxon>Legeriomycetaceae</taxon>
        <taxon>Smittium</taxon>
    </lineage>
</organism>
<reference evidence="1 2" key="1">
    <citation type="journal article" date="2018" name="MBio">
        <title>Comparative Genomics Reveals the Core Gene Toolbox for the Fungus-Insect Symbiosis.</title>
        <authorList>
            <person name="Wang Y."/>
            <person name="Stata M."/>
            <person name="Wang W."/>
            <person name="Stajich J.E."/>
            <person name="White M.M."/>
            <person name="Moncalvo J.M."/>
        </authorList>
    </citation>
    <scope>NUCLEOTIDE SEQUENCE [LARGE SCALE GENOMIC DNA]</scope>
    <source>
        <strain evidence="1 2">SWE-8-4</strain>
    </source>
</reference>
<proteinExistence type="predicted"/>
<dbReference type="AlphaFoldDB" id="A0A2T9Y3V7"/>
<evidence type="ECO:0000313" key="1">
    <source>
        <dbReference type="EMBL" id="PVU86993.1"/>
    </source>
</evidence>
<evidence type="ECO:0000313" key="2">
    <source>
        <dbReference type="Proteomes" id="UP000245383"/>
    </source>
</evidence>
<keyword evidence="2" id="KW-1185">Reference proteome</keyword>
<gene>
    <name evidence="1" type="ORF">BB561_006493</name>
</gene>
<dbReference type="STRING" id="133385.A0A2T9Y3V7"/>
<dbReference type="EMBL" id="MBFR01000575">
    <property type="protein sequence ID" value="PVU86993.1"/>
    <property type="molecule type" value="Genomic_DNA"/>
</dbReference>
<accession>A0A2T9Y3V7</accession>
<sequence>MLVDNTEKLKNSQLLKDFFTALGNTLSTLFVRPLIDIKLVINCLRESEPSTDLSDRQLSAKLCWLLGVAEFLCASEIHFAPKEKQKGQPILRQCQINRHSDTVLCPNCSKPLKIDSISRYIHSLSELIERQPNTHISKTHAIGATLVASSGVSSNDIVSHAF</sequence>